<dbReference type="AlphaFoldDB" id="A0A0A2EWF2"/>
<dbReference type="OrthoDB" id="1016000at2"/>
<protein>
    <submittedName>
        <fullName evidence="1">Uncharacterized protein</fullName>
    </submittedName>
</protein>
<reference evidence="1 2" key="1">
    <citation type="submission" date="2014-08" db="EMBL/GenBank/DDBJ databases">
        <title>Porphyromonas cangingivalis strain:COT-109_OH1386 Genome sequencing.</title>
        <authorList>
            <person name="Wallis C."/>
            <person name="Deusch O."/>
            <person name="O'Flynn C."/>
            <person name="Davis I."/>
            <person name="Jospin G."/>
            <person name="Darling A.E."/>
            <person name="Coil D.A."/>
            <person name="Alexiev A."/>
            <person name="Horsfall A."/>
            <person name="Kirkwood N."/>
            <person name="Harris S."/>
            <person name="Eisen J.A."/>
        </authorList>
    </citation>
    <scope>NUCLEOTIDE SEQUENCE [LARGE SCALE GENOMIC DNA]</scope>
    <source>
        <strain evidence="2">COT-109 OH1386</strain>
    </source>
</reference>
<evidence type="ECO:0000313" key="1">
    <source>
        <dbReference type="EMBL" id="KGN83248.1"/>
    </source>
</evidence>
<proteinExistence type="predicted"/>
<comment type="caution">
    <text evidence="1">The sequence shown here is derived from an EMBL/GenBank/DDBJ whole genome shotgun (WGS) entry which is preliminary data.</text>
</comment>
<dbReference type="Proteomes" id="UP000030125">
    <property type="component" value="Unassembled WGS sequence"/>
</dbReference>
<keyword evidence="2" id="KW-1185">Reference proteome</keyword>
<evidence type="ECO:0000313" key="2">
    <source>
        <dbReference type="Proteomes" id="UP000030125"/>
    </source>
</evidence>
<name>A0A0A2EWF2_PORCN</name>
<accession>A0A0A2EWF2</accession>
<dbReference type="PROSITE" id="PS51257">
    <property type="entry name" value="PROKAR_LIPOPROTEIN"/>
    <property type="match status" value="1"/>
</dbReference>
<sequence length="335" mass="38184">MKKIFIHPKTHTLILLVTSLVLYSCRSDFSVQECIKEPSFLEITNELKRAYTLEYKESSIRSVCMGDSIFGFQGLEPQWALSRTINVGDSIEITEVPLNAKIAKFPISETLHSEDLSSIQKQLGYTTLMRFKNLKDESKNLNYFMSVMPNSQMLLSEASLSHRPGLIPPKFSGTVMFFDLNGIIKRKHNYKEGTLTHDFKPIFQSADLRAIEVESCTWTVIYGDFYYYGQAGEYRSEEKYSHTGISYTVHCDTRVLYENLANAPNSDTCNGGGGYIGSIKSLDDYLEKRKDVYTVLSDSIVINAIQEVWREITETASDSGRMEKGFYVFYSETQD</sequence>
<dbReference type="RefSeq" id="WP_036849823.1">
    <property type="nucleotide sequence ID" value="NZ_JQJD01000001.1"/>
</dbReference>
<dbReference type="EMBL" id="JQJD01000001">
    <property type="protein sequence ID" value="KGN83248.1"/>
    <property type="molecule type" value="Genomic_DNA"/>
</dbReference>
<organism evidence="1 2">
    <name type="scientific">Porphyromonas cangingivalis</name>
    <dbReference type="NCBI Taxonomy" id="36874"/>
    <lineage>
        <taxon>Bacteria</taxon>
        <taxon>Pseudomonadati</taxon>
        <taxon>Bacteroidota</taxon>
        <taxon>Bacteroidia</taxon>
        <taxon>Bacteroidales</taxon>
        <taxon>Porphyromonadaceae</taxon>
        <taxon>Porphyromonas</taxon>
    </lineage>
</organism>
<gene>
    <name evidence="1" type="ORF">HQ35_00295</name>
</gene>